<reference evidence="4 5" key="1">
    <citation type="submission" date="2024-06" db="EMBL/GenBank/DDBJ databases">
        <title>A chromosome-level genome assembly of beet webworm, Loxostege sticticalis.</title>
        <authorList>
            <person name="Zhang Y."/>
        </authorList>
    </citation>
    <scope>NUCLEOTIDE SEQUENCE [LARGE SCALE GENOMIC DNA]</scope>
    <source>
        <strain evidence="4">AQ028</strain>
        <tissue evidence="4">Male pupae</tissue>
    </source>
</reference>
<keyword evidence="1" id="KW-0175">Coiled coil</keyword>
<evidence type="ECO:0000259" key="3">
    <source>
        <dbReference type="Pfam" id="PF25298"/>
    </source>
</evidence>
<feature type="region of interest" description="Disordered" evidence="2">
    <location>
        <begin position="1"/>
        <end position="25"/>
    </location>
</feature>
<feature type="region of interest" description="Disordered" evidence="2">
    <location>
        <begin position="50"/>
        <end position="72"/>
    </location>
</feature>
<feature type="domain" description="FP protein C-terminal" evidence="3">
    <location>
        <begin position="270"/>
        <end position="321"/>
    </location>
</feature>
<evidence type="ECO:0000256" key="1">
    <source>
        <dbReference type="SAM" id="Coils"/>
    </source>
</evidence>
<evidence type="ECO:0000313" key="4">
    <source>
        <dbReference type="EMBL" id="KAL0831040.1"/>
    </source>
</evidence>
<evidence type="ECO:0000313" key="5">
    <source>
        <dbReference type="Proteomes" id="UP001549921"/>
    </source>
</evidence>
<gene>
    <name evidence="4" type="ORF">ABMA28_001923</name>
</gene>
<dbReference type="Pfam" id="PF25298">
    <property type="entry name" value="Baculo_FP_2nd"/>
    <property type="match status" value="1"/>
</dbReference>
<dbReference type="Proteomes" id="UP001549921">
    <property type="component" value="Unassembled WGS sequence"/>
</dbReference>
<organism evidence="4 5">
    <name type="scientific">Loxostege sticticalis</name>
    <name type="common">Beet webworm moth</name>
    <dbReference type="NCBI Taxonomy" id="481309"/>
    <lineage>
        <taxon>Eukaryota</taxon>
        <taxon>Metazoa</taxon>
        <taxon>Ecdysozoa</taxon>
        <taxon>Arthropoda</taxon>
        <taxon>Hexapoda</taxon>
        <taxon>Insecta</taxon>
        <taxon>Pterygota</taxon>
        <taxon>Neoptera</taxon>
        <taxon>Endopterygota</taxon>
        <taxon>Lepidoptera</taxon>
        <taxon>Glossata</taxon>
        <taxon>Ditrysia</taxon>
        <taxon>Pyraloidea</taxon>
        <taxon>Crambidae</taxon>
        <taxon>Pyraustinae</taxon>
        <taxon>Loxostege</taxon>
    </lineage>
</organism>
<name>A0ABD0T3D4_LOXSC</name>
<protein>
    <recommendedName>
        <fullName evidence="3">FP protein C-terminal domain-containing protein</fullName>
    </recommendedName>
</protein>
<dbReference type="EMBL" id="JBEDNZ010000012">
    <property type="protein sequence ID" value="KAL0831040.1"/>
    <property type="molecule type" value="Genomic_DNA"/>
</dbReference>
<evidence type="ECO:0000256" key="2">
    <source>
        <dbReference type="SAM" id="MobiDB-lite"/>
    </source>
</evidence>
<dbReference type="InterPro" id="IPR057251">
    <property type="entry name" value="FP_C"/>
</dbReference>
<feature type="coiled-coil region" evidence="1">
    <location>
        <begin position="119"/>
        <end position="167"/>
    </location>
</feature>
<comment type="caution">
    <text evidence="4">The sequence shown here is derived from an EMBL/GenBank/DDBJ whole genome shotgun (WGS) entry which is preliminary data.</text>
</comment>
<accession>A0ABD0T3D4</accession>
<dbReference type="AlphaFoldDB" id="A0ABD0T3D4"/>
<sequence>MSDRSESSPTKQSESGQEREGPCMDDFMQRVDAILNRSASDTDLLRTPALSYVSQRNNKRPRTELDGSPSYQMNQMNDFKEEMRKLMTYFAAAQANEFKRMTAVLKDIQQTNHNIEGSVSYLAAQNEELMQRMNELETQVKQDRNYITILENKLEEMQLESRKASFEIKNVPKKQNENKEDLIEMVMSLSKSVDCNIAKSDINDIYRIRLKNTSNKSPPIVVETTSTLLKNDVMKSAKSFNVKHKNKLCAKHLGFRTQEDTPIYLSEHLTPKAARLHFLARDLAKSRNYKFCWTAYGKVYVRKTENSPIINITSETQVQHLSNDSSDK</sequence>
<proteinExistence type="predicted"/>